<dbReference type="EMBL" id="JWHU01000023">
    <property type="protein sequence ID" value="KIU20343.1"/>
    <property type="molecule type" value="Genomic_DNA"/>
</dbReference>
<feature type="transmembrane region" description="Helical" evidence="19">
    <location>
        <begin position="45"/>
        <end position="62"/>
    </location>
</feature>
<dbReference type="EMBL" id="JWHT01000028">
    <property type="protein sequence ID" value="KIU24440.1"/>
    <property type="molecule type" value="Genomic_DNA"/>
</dbReference>
<keyword evidence="9 17" id="KW-0067">ATP-binding</keyword>
<evidence type="ECO:0000313" key="21">
    <source>
        <dbReference type="EMBL" id="KIU20343.1"/>
    </source>
</evidence>
<name>A0A0D1M0X5_9LACO</name>
<dbReference type="PANTHER" id="PTHR34299">
    <property type="entry name" value="DIACYLGLYCEROL KINASE"/>
    <property type="match status" value="1"/>
</dbReference>
<proteinExistence type="inferred from homology"/>
<dbReference type="Proteomes" id="UP000032287">
    <property type="component" value="Unassembled WGS sequence"/>
</dbReference>
<dbReference type="eggNOG" id="COG0818">
    <property type="taxonomic scope" value="Bacteria"/>
</dbReference>
<keyword evidence="18" id="KW-0460">Magnesium</keyword>
<evidence type="ECO:0000256" key="11">
    <source>
        <dbReference type="ARBA" id="ARBA00023098"/>
    </source>
</evidence>
<keyword evidence="5 22" id="KW-0808">Transferase</keyword>
<feature type="transmembrane region" description="Helical" evidence="19">
    <location>
        <begin position="112"/>
        <end position="133"/>
    </location>
</feature>
<dbReference type="Proteomes" id="UP000032289">
    <property type="component" value="Unassembled WGS sequence"/>
</dbReference>
<evidence type="ECO:0000313" key="22">
    <source>
        <dbReference type="EMBL" id="KIU24440.1"/>
    </source>
</evidence>
<evidence type="ECO:0000313" key="23">
    <source>
        <dbReference type="EMBL" id="OSP89371.1"/>
    </source>
</evidence>
<feature type="active site" description="Proton acceptor" evidence="15">
    <location>
        <position position="81"/>
    </location>
</feature>
<dbReference type="Proteomes" id="UP000320012">
    <property type="component" value="Unassembled WGS sequence"/>
</dbReference>
<evidence type="ECO:0000256" key="16">
    <source>
        <dbReference type="PIRSR" id="PIRSR600829-2"/>
    </source>
</evidence>
<organism evidence="22 26">
    <name type="scientific">Weissella cibaria</name>
    <dbReference type="NCBI Taxonomy" id="137591"/>
    <lineage>
        <taxon>Bacteria</taxon>
        <taxon>Bacillati</taxon>
        <taxon>Bacillota</taxon>
        <taxon>Bacilli</taxon>
        <taxon>Lactobacillales</taxon>
        <taxon>Lactobacillaceae</taxon>
        <taxon>Weissella</taxon>
    </lineage>
</organism>
<reference evidence="25 26" key="1">
    <citation type="journal article" date="2015" name="Microbiology (Mosc.)">
        <title>Genomics of the Weissella cibaria species with an examination of its metabolic traits.</title>
        <authorList>
            <person name="Lynch K.M."/>
            <person name="Lucid A."/>
            <person name="Arendt E.K."/>
            <person name="Sleator R.D."/>
            <person name="Lucey B."/>
            <person name="Coffey A."/>
        </authorList>
    </citation>
    <scope>NUCLEOTIDE SEQUENCE [LARGE SCALE GENOMIC DNA]</scope>
    <source>
        <strain evidence="22 26">AB3b</strain>
        <strain evidence="21 25">MG1</strain>
    </source>
</reference>
<evidence type="ECO:0000256" key="15">
    <source>
        <dbReference type="PIRSR" id="PIRSR600829-1"/>
    </source>
</evidence>
<evidence type="ECO:0000256" key="12">
    <source>
        <dbReference type="ARBA" id="ARBA00023136"/>
    </source>
</evidence>
<evidence type="ECO:0000256" key="10">
    <source>
        <dbReference type="ARBA" id="ARBA00022989"/>
    </source>
</evidence>
<dbReference type="EC" id="2.7.1.66" evidence="22"/>
<gene>
    <name evidence="22" type="primary">dgkA</name>
    <name evidence="22" type="ORF">ab3b_01150</name>
    <name evidence="20" type="ORF">B6254_1611</name>
    <name evidence="23" type="ORF">B9D04_07365</name>
    <name evidence="24" type="ORF">FO435_07490</name>
    <name evidence="21" type="ORF">QX99_01390</name>
</gene>
<keyword evidence="10 19" id="KW-1133">Transmembrane helix</keyword>
<evidence type="ECO:0000256" key="6">
    <source>
        <dbReference type="ARBA" id="ARBA00022692"/>
    </source>
</evidence>
<dbReference type="STRING" id="137591.AO080_06545"/>
<keyword evidence="6 19" id="KW-0812">Transmembrane</keyword>
<evidence type="ECO:0000313" key="29">
    <source>
        <dbReference type="Proteomes" id="UP000320012"/>
    </source>
</evidence>
<dbReference type="EMBL" id="CP020928">
    <property type="protein sequence ID" value="AWF95999.1"/>
    <property type="molecule type" value="Genomic_DNA"/>
</dbReference>
<feature type="binding site" evidence="17">
    <location>
        <position position="88"/>
    </location>
    <ligand>
        <name>ATP</name>
        <dbReference type="ChEBI" id="CHEBI:30616"/>
    </ligand>
</feature>
<keyword evidence="4" id="KW-0444">Lipid biosynthesis</keyword>
<evidence type="ECO:0000256" key="8">
    <source>
        <dbReference type="ARBA" id="ARBA00022777"/>
    </source>
</evidence>
<reference evidence="24 29" key="4">
    <citation type="submission" date="2019-07" db="EMBL/GenBank/DDBJ databases">
        <title>Genome sequence of Weissella cibaria GK1.</title>
        <authorList>
            <person name="Choi H.-J."/>
        </authorList>
    </citation>
    <scope>NUCLEOTIDE SEQUENCE [LARGE SCALE GENOMIC DNA]</scope>
    <source>
        <strain evidence="24 29">GK1</strain>
    </source>
</reference>
<feature type="binding site" evidence="17">
    <location>
        <position position="40"/>
    </location>
    <ligand>
        <name>ATP</name>
        <dbReference type="ChEBI" id="CHEBI:30616"/>
    </ligand>
</feature>
<evidence type="ECO:0000313" key="24">
    <source>
        <dbReference type="EMBL" id="TVV27732.1"/>
    </source>
</evidence>
<comment type="similarity">
    <text evidence="2">Belongs to the bacterial diacylglycerol kinase family.</text>
</comment>
<feature type="binding site" evidence="18">
    <location>
        <position position="40"/>
    </location>
    <ligand>
        <name>a divalent metal cation</name>
        <dbReference type="ChEBI" id="CHEBI:60240"/>
    </ligand>
</feature>
<dbReference type="InterPro" id="IPR033717">
    <property type="entry name" value="UDPK"/>
</dbReference>
<evidence type="ECO:0000256" key="2">
    <source>
        <dbReference type="ARBA" id="ARBA00005967"/>
    </source>
</evidence>
<dbReference type="KEGG" id="wcb:AO080_06545"/>
<evidence type="ECO:0000313" key="26">
    <source>
        <dbReference type="Proteomes" id="UP000032289"/>
    </source>
</evidence>
<dbReference type="GO" id="GO:0005524">
    <property type="term" value="F:ATP binding"/>
    <property type="evidence" value="ECO:0007669"/>
    <property type="project" value="UniProtKB-KW"/>
</dbReference>
<keyword evidence="18" id="KW-0479">Metal-binding</keyword>
<accession>A0A0D1M0X5</accession>
<dbReference type="RefSeq" id="WP_010372974.1">
    <property type="nucleotide sequence ID" value="NZ_BJEF01000004.1"/>
</dbReference>
<evidence type="ECO:0000313" key="28">
    <source>
        <dbReference type="Proteomes" id="UP000244870"/>
    </source>
</evidence>
<dbReference type="GO" id="GO:0008654">
    <property type="term" value="P:phospholipid biosynthetic process"/>
    <property type="evidence" value="ECO:0007669"/>
    <property type="project" value="UniProtKB-KW"/>
</dbReference>
<keyword evidence="25" id="KW-1185">Reference proteome</keyword>
<evidence type="ECO:0000313" key="25">
    <source>
        <dbReference type="Proteomes" id="UP000032287"/>
    </source>
</evidence>
<protein>
    <submittedName>
        <fullName evidence="22">DgkA protein</fullName>
        <ecNumber evidence="22">2.7.1.66</ecNumber>
    </submittedName>
    <submittedName>
        <fullName evidence="24">Diacylglycerol kinase family protein</fullName>
    </submittedName>
    <submittedName>
        <fullName evidence="23">UDP kinase</fullName>
    </submittedName>
    <submittedName>
        <fullName evidence="20">Undecaprenol kinase</fullName>
    </submittedName>
</protein>
<evidence type="ECO:0000313" key="20">
    <source>
        <dbReference type="EMBL" id="AWF95999.1"/>
    </source>
</evidence>
<feature type="transmembrane region" description="Helical" evidence="19">
    <location>
        <begin position="68"/>
        <end position="91"/>
    </location>
</feature>
<dbReference type="Proteomes" id="UP000244870">
    <property type="component" value="Chromosome"/>
</dbReference>
<dbReference type="Pfam" id="PF01219">
    <property type="entry name" value="DAGK_prokar"/>
    <property type="match status" value="1"/>
</dbReference>
<dbReference type="PANTHER" id="PTHR34299:SF1">
    <property type="entry name" value="DIACYLGLYCEROL KINASE"/>
    <property type="match status" value="1"/>
</dbReference>
<evidence type="ECO:0000313" key="27">
    <source>
        <dbReference type="Proteomes" id="UP000193588"/>
    </source>
</evidence>
<keyword evidence="12 19" id="KW-0472">Membrane</keyword>
<dbReference type="GeneID" id="66962114"/>
<evidence type="ECO:0000256" key="1">
    <source>
        <dbReference type="ARBA" id="ARBA00004651"/>
    </source>
</evidence>
<dbReference type="EMBL" id="NDXJ01000009">
    <property type="protein sequence ID" value="OSP89371.1"/>
    <property type="molecule type" value="Genomic_DNA"/>
</dbReference>
<dbReference type="Gene3D" id="1.10.287.3610">
    <property type="match status" value="1"/>
</dbReference>
<feature type="binding site" evidence="16">
    <location>
        <position position="81"/>
    </location>
    <ligand>
        <name>substrate</name>
    </ligand>
</feature>
<feature type="binding site" evidence="16">
    <location>
        <position position="111"/>
    </location>
    <ligand>
        <name>substrate</name>
    </ligand>
</feature>
<evidence type="ECO:0000256" key="3">
    <source>
        <dbReference type="ARBA" id="ARBA00022475"/>
    </source>
</evidence>
<comment type="subcellular location">
    <subcellularLocation>
        <location evidence="1">Cell membrane</location>
        <topology evidence="1">Multi-pass membrane protein</topology>
    </subcellularLocation>
</comment>
<evidence type="ECO:0000256" key="14">
    <source>
        <dbReference type="ARBA" id="ARBA00023264"/>
    </source>
</evidence>
<keyword evidence="7 17" id="KW-0547">Nucleotide-binding</keyword>
<keyword evidence="3" id="KW-1003">Cell membrane</keyword>
<reference evidence="23 27" key="2">
    <citation type="submission" date="2017-04" db="EMBL/GenBank/DDBJ databases">
        <title>The genome sequence of Weissella cibaria isolated from wild Drosophila.</title>
        <authorList>
            <person name="Ricks N.J."/>
            <person name="Carroll C."/>
            <person name="Walters A."/>
            <person name="Newell P.D."/>
            <person name="Chaston J.M."/>
        </authorList>
    </citation>
    <scope>NUCLEOTIDE SEQUENCE [LARGE SCALE GENOMIC DNA]</scope>
    <source>
        <strain evidence="23 27">DmW_103</strain>
    </source>
</reference>
<feature type="binding site" evidence="17">
    <location>
        <begin position="107"/>
        <end position="108"/>
    </location>
    <ligand>
        <name>ATP</name>
        <dbReference type="ChEBI" id="CHEBI:30616"/>
    </ligand>
</feature>
<evidence type="ECO:0000256" key="7">
    <source>
        <dbReference type="ARBA" id="ARBA00022741"/>
    </source>
</evidence>
<comment type="cofactor">
    <cofactor evidence="18">
        <name>Mg(2+)</name>
        <dbReference type="ChEBI" id="CHEBI:18420"/>
    </cofactor>
    <text evidence="18">Mn(2+), Zn(2+), Cd(2+) and Co(2+) support activity to lesser extents.</text>
</comment>
<dbReference type="CDD" id="cd14265">
    <property type="entry name" value="UDPK_IM_like"/>
    <property type="match status" value="1"/>
</dbReference>
<dbReference type="GO" id="GO:0005886">
    <property type="term" value="C:plasma membrane"/>
    <property type="evidence" value="ECO:0007669"/>
    <property type="project" value="UniProtKB-SubCell"/>
</dbReference>
<dbReference type="InterPro" id="IPR000829">
    <property type="entry name" value="DAGK"/>
</dbReference>
<evidence type="ECO:0000256" key="5">
    <source>
        <dbReference type="ARBA" id="ARBA00022679"/>
    </source>
</evidence>
<dbReference type="GO" id="GO:0036433">
    <property type="term" value="F:di-trans, poly-cis-undecaprenol kinase activity"/>
    <property type="evidence" value="ECO:0007669"/>
    <property type="project" value="UniProtKB-EC"/>
</dbReference>
<feature type="binding site" evidence="18">
    <location>
        <position position="88"/>
    </location>
    <ligand>
        <name>a divalent metal cation</name>
        <dbReference type="ChEBI" id="CHEBI:60240"/>
    </ligand>
</feature>
<dbReference type="EMBL" id="VNHC01000002">
    <property type="protein sequence ID" value="TVV27732.1"/>
    <property type="molecule type" value="Genomic_DNA"/>
</dbReference>
<keyword evidence="13" id="KW-0594">Phospholipid biosynthesis</keyword>
<dbReference type="AlphaFoldDB" id="A0A0D1M0X5"/>
<evidence type="ECO:0000256" key="4">
    <source>
        <dbReference type="ARBA" id="ARBA00022516"/>
    </source>
</evidence>
<sequence>MDLHDKKKATEPAPQIEKNTHFLQALGHALEGIGQLLVRERNMRFHIFAAIVVLLVGIYVKLGRSDWLWITVAVFTVIMAEFVNTMVEAIVDLIVGESYHPLAKVAKDVASGAVLAAVAFAIVVGVLIFQPYILPNLQMLLG</sequence>
<dbReference type="InterPro" id="IPR036945">
    <property type="entry name" value="DAGK_sf"/>
</dbReference>
<evidence type="ECO:0000256" key="19">
    <source>
        <dbReference type="SAM" id="Phobius"/>
    </source>
</evidence>
<keyword evidence="11" id="KW-0443">Lipid metabolism</keyword>
<dbReference type="Proteomes" id="UP000193588">
    <property type="component" value="Unassembled WGS sequence"/>
</dbReference>
<evidence type="ECO:0000256" key="13">
    <source>
        <dbReference type="ARBA" id="ARBA00023209"/>
    </source>
</evidence>
<dbReference type="GO" id="GO:0046872">
    <property type="term" value="F:metal ion binding"/>
    <property type="evidence" value="ECO:0007669"/>
    <property type="project" value="UniProtKB-KW"/>
</dbReference>
<dbReference type="OrthoDB" id="9789934at2"/>
<evidence type="ECO:0000256" key="17">
    <source>
        <dbReference type="PIRSR" id="PIRSR600829-3"/>
    </source>
</evidence>
<keyword evidence="14" id="KW-1208">Phospholipid metabolism</keyword>
<keyword evidence="8 20" id="KW-0418">Kinase</keyword>
<reference evidence="20 28" key="3">
    <citation type="submission" date="2017-04" db="EMBL/GenBank/DDBJ databases">
        <title>Weissella cibaria strain m2 complete genome.</title>
        <authorList>
            <person name="Pan Q."/>
            <person name="Tan M."/>
            <person name="Yao F."/>
            <person name="Su S."/>
        </authorList>
    </citation>
    <scope>NUCLEOTIDE SEQUENCE [LARGE SCALE GENOMIC DNA]</scope>
    <source>
        <strain evidence="20 28">M2</strain>
    </source>
</reference>
<evidence type="ECO:0000256" key="18">
    <source>
        <dbReference type="PIRSR" id="PIRSR600829-4"/>
    </source>
</evidence>
<dbReference type="PATRIC" id="fig|137591.24.peg.1125"/>
<evidence type="ECO:0000256" key="9">
    <source>
        <dbReference type="ARBA" id="ARBA00022840"/>
    </source>
</evidence>